<dbReference type="EMBL" id="CP014352">
    <property type="protein sequence ID" value="AMS04371.1"/>
    <property type="molecule type" value="Genomic_DNA"/>
</dbReference>
<dbReference type="CDD" id="cd03794">
    <property type="entry name" value="GT4_WbuB-like"/>
    <property type="match status" value="1"/>
</dbReference>
<name>A0A142KE33_9ACTN</name>
<evidence type="ECO:0000313" key="7">
    <source>
        <dbReference type="Proteomes" id="UP000178666"/>
    </source>
</evidence>
<dbReference type="GO" id="GO:0016757">
    <property type="term" value="F:glycosyltransferase activity"/>
    <property type="evidence" value="ECO:0007669"/>
    <property type="project" value="UniProtKB-KW"/>
</dbReference>
<dbReference type="Pfam" id="PF13579">
    <property type="entry name" value="Glyco_trans_4_4"/>
    <property type="match status" value="1"/>
</dbReference>
<dbReference type="InterPro" id="IPR028098">
    <property type="entry name" value="Glyco_trans_4-like_N"/>
</dbReference>
<dbReference type="Proteomes" id="UP000075221">
    <property type="component" value="Chromosome"/>
</dbReference>
<evidence type="ECO:0000313" key="5">
    <source>
        <dbReference type="EMBL" id="AOZ45865.1"/>
    </source>
</evidence>
<dbReference type="PANTHER" id="PTHR12526">
    <property type="entry name" value="GLYCOSYLTRANSFERASE"/>
    <property type="match status" value="1"/>
</dbReference>
<reference evidence="4 6" key="2">
    <citation type="submission" date="2016-02" db="EMBL/GenBank/DDBJ databases">
        <title>Complete Genome Sequence of Propionibacterium acidipropionici ATCC 55737.</title>
        <authorList>
            <person name="Luna Flores C.H."/>
            <person name="Nielsen L.K."/>
            <person name="Marcellin E."/>
        </authorList>
    </citation>
    <scope>NUCLEOTIDE SEQUENCE [LARGE SCALE GENOMIC DNA]</scope>
    <source>
        <strain evidence="4 6">ATCC 55737</strain>
    </source>
</reference>
<evidence type="ECO:0000256" key="2">
    <source>
        <dbReference type="ARBA" id="ARBA00022679"/>
    </source>
</evidence>
<dbReference type="SUPFAM" id="SSF53756">
    <property type="entry name" value="UDP-Glycosyltransferase/glycogen phosphorylase"/>
    <property type="match status" value="1"/>
</dbReference>
<dbReference type="PANTHER" id="PTHR12526:SF624">
    <property type="entry name" value="BLR6297 PROTEIN"/>
    <property type="match status" value="1"/>
</dbReference>
<reference evidence="5 7" key="1">
    <citation type="journal article" date="2016" name="Plant Dis.">
        <title>Improved production of propionic acid using genome shuffling.</title>
        <authorList>
            <person name="Luna-Flores C.H."/>
            <person name="Palfreyman R.W."/>
            <person name="Kromer J.O."/>
            <person name="Nielsen L.K."/>
            <person name="Marcellin E."/>
        </authorList>
    </citation>
    <scope>NUCLEOTIDE SEQUENCE [LARGE SCALE GENOMIC DNA]</scope>
    <source>
        <strain evidence="5 7">F3E8</strain>
    </source>
</reference>
<keyword evidence="2" id="KW-0808">Transferase</keyword>
<dbReference type="Gene3D" id="3.40.50.2000">
    <property type="entry name" value="Glycogen Phosphorylase B"/>
    <property type="match status" value="2"/>
</dbReference>
<dbReference type="GeneID" id="88085753"/>
<dbReference type="KEGG" id="aaci:ASQ49_12125"/>
<evidence type="ECO:0000313" key="4">
    <source>
        <dbReference type="EMBL" id="AMS04371.1"/>
    </source>
</evidence>
<dbReference type="RefSeq" id="WP_051281667.1">
    <property type="nucleotide sequence ID" value="NZ_CP013126.1"/>
</dbReference>
<dbReference type="EMBL" id="CP015970">
    <property type="protein sequence ID" value="AOZ45865.1"/>
    <property type="molecule type" value="Genomic_DNA"/>
</dbReference>
<proteinExistence type="predicted"/>
<dbReference type="OrthoDB" id="509705at2"/>
<evidence type="ECO:0000313" key="6">
    <source>
        <dbReference type="Proteomes" id="UP000075221"/>
    </source>
</evidence>
<protein>
    <submittedName>
        <fullName evidence="4">Glycosyltransferase WbuB</fullName>
    </submittedName>
</protein>
<evidence type="ECO:0000256" key="1">
    <source>
        <dbReference type="ARBA" id="ARBA00022676"/>
    </source>
</evidence>
<dbReference type="Pfam" id="PF13692">
    <property type="entry name" value="Glyco_trans_1_4"/>
    <property type="match status" value="1"/>
</dbReference>
<sequence length="448" mass="50584">MRRRQRRPGGGHDKHILIIVQNLPVPLDRRVWLECQALRANGYNVSVICPKGPGDPPFEVLDGVHIYKYPPARAARGLPGFALEFAYCWVATALLSMKVARSLPFQVIQACNPPDTYWLLALLWRPAGVTFVFDHHDLNPELFISRFGTPTSAVQRAEFALLSLFERLTHRTASRVISTNESYRQIAIRRGGVDPDRVTVVRSGPDTRGMRPRYPREPRPAGAVELVYLGIMGPQDCVENVLEVVDELVHRRGRTDVHATLMGFGDSLESLRRMAHRLDLDDWVTFTGRADRPMIAEHLSRADIGLCPDLKTPLNDLSTMNKTMEYMAFALPSVSFDLTETIVSGGDSILVVPSGDLTAFTDAVERLVADPDLRLRLARMARDRVVRELDWRPQASAYIGVYDSLFGIHRPEGVVQRHLPARTEDEWGNRLVPLDDEAELDRFILERR</sequence>
<keyword evidence="1" id="KW-0328">Glycosyltransferase</keyword>
<dbReference type="AlphaFoldDB" id="A0A142KE33"/>
<feature type="domain" description="Glycosyltransferase subfamily 4-like N-terminal" evidence="3">
    <location>
        <begin position="30"/>
        <end position="203"/>
    </location>
</feature>
<keyword evidence="7" id="KW-1185">Reference proteome</keyword>
<gene>
    <name evidence="5" type="ORF">A8L58_03125</name>
    <name evidence="4" type="ORF">AXH35_01660</name>
</gene>
<organism evidence="4 6">
    <name type="scientific">Acidipropionibacterium acidipropionici</name>
    <dbReference type="NCBI Taxonomy" id="1748"/>
    <lineage>
        <taxon>Bacteria</taxon>
        <taxon>Bacillati</taxon>
        <taxon>Actinomycetota</taxon>
        <taxon>Actinomycetes</taxon>
        <taxon>Propionibacteriales</taxon>
        <taxon>Propionibacteriaceae</taxon>
        <taxon>Acidipropionibacterium</taxon>
    </lineage>
</organism>
<accession>A0A142KE33</accession>
<evidence type="ECO:0000259" key="3">
    <source>
        <dbReference type="Pfam" id="PF13579"/>
    </source>
</evidence>
<dbReference type="Proteomes" id="UP000178666">
    <property type="component" value="Chromosome"/>
</dbReference>